<evidence type="ECO:0000259" key="12">
    <source>
        <dbReference type="PROSITE" id="PS51918"/>
    </source>
</evidence>
<comment type="caution">
    <text evidence="13">The sequence shown here is derived from an EMBL/GenBank/DDBJ whole genome shotgun (WGS) entry which is preliminary data.</text>
</comment>
<dbReference type="InterPro" id="IPR007197">
    <property type="entry name" value="rSAM"/>
</dbReference>
<dbReference type="InterPro" id="IPR006638">
    <property type="entry name" value="Elp3/MiaA/NifB-like_rSAM"/>
</dbReference>
<protein>
    <recommendedName>
        <fullName evidence="9">tRNA-2-methylthio-N(6)-dimethylallyladenosine synthase</fullName>
        <ecNumber evidence="9">2.8.4.3</ecNumber>
    </recommendedName>
</protein>
<evidence type="ECO:0000259" key="10">
    <source>
        <dbReference type="PROSITE" id="PS50926"/>
    </source>
</evidence>
<dbReference type="GO" id="GO:0005829">
    <property type="term" value="C:cytosol"/>
    <property type="evidence" value="ECO:0007669"/>
    <property type="project" value="TreeGrafter"/>
</dbReference>
<gene>
    <name evidence="13" type="primary">miaB</name>
    <name evidence="13" type="ORF">COY73_03120</name>
</gene>
<keyword evidence="7" id="KW-0408">Iron</keyword>
<evidence type="ECO:0000256" key="8">
    <source>
        <dbReference type="ARBA" id="ARBA00023014"/>
    </source>
</evidence>
<dbReference type="InterPro" id="IPR002792">
    <property type="entry name" value="TRAM_dom"/>
</dbReference>
<dbReference type="Pfam" id="PF01938">
    <property type="entry name" value="TRAM"/>
    <property type="match status" value="1"/>
</dbReference>
<dbReference type="SFLD" id="SFLDG01061">
    <property type="entry name" value="methylthiotransferase"/>
    <property type="match status" value="1"/>
</dbReference>
<dbReference type="PANTHER" id="PTHR43020">
    <property type="entry name" value="CDK5 REGULATORY SUBUNIT-ASSOCIATED PROTEIN 1"/>
    <property type="match status" value="1"/>
</dbReference>
<dbReference type="SUPFAM" id="SSF102114">
    <property type="entry name" value="Radical SAM enzymes"/>
    <property type="match status" value="1"/>
</dbReference>
<dbReference type="PROSITE" id="PS51449">
    <property type="entry name" value="MTTASE_N"/>
    <property type="match status" value="1"/>
</dbReference>
<dbReference type="Gene3D" id="3.80.30.20">
    <property type="entry name" value="tm_1862 like domain"/>
    <property type="match status" value="1"/>
</dbReference>
<evidence type="ECO:0000256" key="7">
    <source>
        <dbReference type="ARBA" id="ARBA00023004"/>
    </source>
</evidence>
<keyword evidence="3" id="KW-0004">4Fe-4S</keyword>
<dbReference type="SMART" id="SM00729">
    <property type="entry name" value="Elp3"/>
    <property type="match status" value="1"/>
</dbReference>
<dbReference type="NCBIfam" id="TIGR00089">
    <property type="entry name" value="MiaB/RimO family radical SAM methylthiotransferase"/>
    <property type="match status" value="1"/>
</dbReference>
<dbReference type="InterPro" id="IPR020612">
    <property type="entry name" value="Methylthiotransferase_CS"/>
</dbReference>
<proteinExistence type="predicted"/>
<dbReference type="InterPro" id="IPR058240">
    <property type="entry name" value="rSAM_sf"/>
</dbReference>
<keyword evidence="5" id="KW-0949">S-adenosyl-L-methionine</keyword>
<dbReference type="AlphaFoldDB" id="A0A2M7R5Q1"/>
<dbReference type="FunFam" id="3.80.30.20:FF:000001">
    <property type="entry name" value="tRNA-2-methylthio-N(6)-dimethylallyladenosine synthase 2"/>
    <property type="match status" value="1"/>
</dbReference>
<comment type="function">
    <text evidence="2">Catalyzes the methylthiolation of N6-(dimethylallyl)adenosine (i(6)A), leading to the formation of 2-methylthio-N6-(dimethylallyl)adenosine (ms(2)i(6)A) at position 37 in tRNAs that read codons beginning with uridine.</text>
</comment>
<dbReference type="InterPro" id="IPR023404">
    <property type="entry name" value="rSAM_horseshoe"/>
</dbReference>
<dbReference type="PROSITE" id="PS01278">
    <property type="entry name" value="MTTASE_RADICAL"/>
    <property type="match status" value="1"/>
</dbReference>
<dbReference type="PANTHER" id="PTHR43020:SF2">
    <property type="entry name" value="MITOCHONDRIAL TRNA METHYLTHIOTRANSFERASE CDK5RAP1"/>
    <property type="match status" value="1"/>
</dbReference>
<sequence>TILESKNYQPASSENEADLIVVNMCSVRQSAVDRVYGLIPKFQKLKIQNSNLKTILTGCVLKKDKKKFKKGFDLILDIKDLPNWPKYLGIKNYELRIRNYLNVLPKYQNDFLAFIPISNGCNNFCAYCVVPFVRGSLACRSHKEILKEVENAIKNGVKEIWLLGQNVNSYQSPIVPSVDFSKLLRQVNNIPGDFWIRFTSPHPKDFSDELIITMAECKKVTEYLNLPVQSGDDEILKKMNRPYTIKQYKTLIKKIREKIYDIALSTDVIVGFPGETKKQFQNTIKLFKKIKFDMAYIAKYSPRPETTAAKMKDTVSPQEKEKREKVLTEVLKQTALENNKKYIGKTVEVLAKKSKNGFFIGKTRTCKTIKFEAPGREISLRNEEPKNLIGQFIQVKVINVMPWGLTGKFMGIPSRRISTKVFFQKTLKLQGKSKFLYWA</sequence>
<evidence type="ECO:0000256" key="4">
    <source>
        <dbReference type="ARBA" id="ARBA00022679"/>
    </source>
</evidence>
<dbReference type="PROSITE" id="PS51918">
    <property type="entry name" value="RADICAL_SAM"/>
    <property type="match status" value="1"/>
</dbReference>
<dbReference type="InterPro" id="IPR005839">
    <property type="entry name" value="Methylthiotransferase"/>
</dbReference>
<dbReference type="Proteomes" id="UP000230767">
    <property type="component" value="Unassembled WGS sequence"/>
</dbReference>
<feature type="non-terminal residue" evidence="13">
    <location>
        <position position="1"/>
    </location>
</feature>
<name>A0A2M7R5Q1_9BACT</name>
<feature type="domain" description="TRAM" evidence="10">
    <location>
        <begin position="340"/>
        <end position="411"/>
    </location>
</feature>
<dbReference type="Gene3D" id="3.40.50.12160">
    <property type="entry name" value="Methylthiotransferase, N-terminal domain"/>
    <property type="match status" value="1"/>
</dbReference>
<dbReference type="EC" id="2.8.4.3" evidence="9"/>
<feature type="domain" description="Radical SAM core" evidence="12">
    <location>
        <begin position="107"/>
        <end position="337"/>
    </location>
</feature>
<dbReference type="Pfam" id="PF00919">
    <property type="entry name" value="UPF0004"/>
    <property type="match status" value="1"/>
</dbReference>
<dbReference type="GO" id="GO:0035597">
    <property type="term" value="F:tRNA-2-methylthio-N(6)-dimethylallyladenosine(37) synthase activity"/>
    <property type="evidence" value="ECO:0007669"/>
    <property type="project" value="UniProtKB-EC"/>
</dbReference>
<dbReference type="GO" id="GO:0051539">
    <property type="term" value="F:4 iron, 4 sulfur cluster binding"/>
    <property type="evidence" value="ECO:0007669"/>
    <property type="project" value="UniProtKB-KW"/>
</dbReference>
<organism evidence="13 14">
    <name type="scientific">Candidatus Nealsonbacteria bacterium CG_4_10_14_0_8_um_filter_37_14</name>
    <dbReference type="NCBI Taxonomy" id="1974684"/>
    <lineage>
        <taxon>Bacteria</taxon>
        <taxon>Candidatus Nealsoniibacteriota</taxon>
    </lineage>
</organism>
<dbReference type="SFLD" id="SFLDS00029">
    <property type="entry name" value="Radical_SAM"/>
    <property type="match status" value="1"/>
</dbReference>
<keyword evidence="8" id="KW-0411">Iron-sulfur</keyword>
<dbReference type="PROSITE" id="PS50926">
    <property type="entry name" value="TRAM"/>
    <property type="match status" value="1"/>
</dbReference>
<evidence type="ECO:0000256" key="9">
    <source>
        <dbReference type="ARBA" id="ARBA00033765"/>
    </source>
</evidence>
<reference evidence="14" key="1">
    <citation type="submission" date="2017-09" db="EMBL/GenBank/DDBJ databases">
        <title>Depth-based differentiation of microbial function through sediment-hosted aquifers and enrichment of novel symbionts in the deep terrestrial subsurface.</title>
        <authorList>
            <person name="Probst A.J."/>
            <person name="Ladd B."/>
            <person name="Jarett J.K."/>
            <person name="Geller-Mcgrath D.E."/>
            <person name="Sieber C.M.K."/>
            <person name="Emerson J.B."/>
            <person name="Anantharaman K."/>
            <person name="Thomas B.C."/>
            <person name="Malmstrom R."/>
            <person name="Stieglmeier M."/>
            <person name="Klingl A."/>
            <person name="Woyke T."/>
            <person name="Ryan C.M."/>
            <person name="Banfield J.F."/>
        </authorList>
    </citation>
    <scope>NUCLEOTIDE SEQUENCE [LARGE SCALE GENOMIC DNA]</scope>
</reference>
<evidence type="ECO:0000256" key="1">
    <source>
        <dbReference type="ARBA" id="ARBA00001966"/>
    </source>
</evidence>
<dbReference type="GO" id="GO:0046872">
    <property type="term" value="F:metal ion binding"/>
    <property type="evidence" value="ECO:0007669"/>
    <property type="project" value="UniProtKB-KW"/>
</dbReference>
<feature type="domain" description="MTTase N-terminal" evidence="11">
    <location>
        <begin position="1"/>
        <end position="93"/>
    </location>
</feature>
<evidence type="ECO:0000313" key="13">
    <source>
        <dbReference type="EMBL" id="PIY88684.1"/>
    </source>
</evidence>
<dbReference type="CDD" id="cd01335">
    <property type="entry name" value="Radical_SAM"/>
    <property type="match status" value="1"/>
</dbReference>
<dbReference type="InterPro" id="IPR038135">
    <property type="entry name" value="Methylthiotransferase_N_sf"/>
</dbReference>
<evidence type="ECO:0000256" key="6">
    <source>
        <dbReference type="ARBA" id="ARBA00022723"/>
    </source>
</evidence>
<dbReference type="InterPro" id="IPR013848">
    <property type="entry name" value="Methylthiotransferase_N"/>
</dbReference>
<keyword evidence="6" id="KW-0479">Metal-binding</keyword>
<evidence type="ECO:0000256" key="5">
    <source>
        <dbReference type="ARBA" id="ARBA00022691"/>
    </source>
</evidence>
<dbReference type="SFLD" id="SFLDG01082">
    <property type="entry name" value="B12-binding_domain_containing"/>
    <property type="match status" value="1"/>
</dbReference>
<evidence type="ECO:0000256" key="2">
    <source>
        <dbReference type="ARBA" id="ARBA00003234"/>
    </source>
</evidence>
<evidence type="ECO:0000256" key="3">
    <source>
        <dbReference type="ARBA" id="ARBA00022485"/>
    </source>
</evidence>
<dbReference type="EMBL" id="PFLW01000074">
    <property type="protein sequence ID" value="PIY88684.1"/>
    <property type="molecule type" value="Genomic_DNA"/>
</dbReference>
<dbReference type="Pfam" id="PF04055">
    <property type="entry name" value="Radical_SAM"/>
    <property type="match status" value="1"/>
</dbReference>
<dbReference type="NCBIfam" id="TIGR01574">
    <property type="entry name" value="miaB-methiolase"/>
    <property type="match status" value="1"/>
</dbReference>
<evidence type="ECO:0000259" key="11">
    <source>
        <dbReference type="PROSITE" id="PS51449"/>
    </source>
</evidence>
<evidence type="ECO:0000313" key="14">
    <source>
        <dbReference type="Proteomes" id="UP000230767"/>
    </source>
</evidence>
<comment type="cofactor">
    <cofactor evidence="1">
        <name>[4Fe-4S] cluster</name>
        <dbReference type="ChEBI" id="CHEBI:49883"/>
    </cofactor>
</comment>
<accession>A0A2M7R5Q1</accession>
<keyword evidence="4 13" id="KW-0808">Transferase</keyword>